<evidence type="ECO:0000313" key="3">
    <source>
        <dbReference type="Proteomes" id="UP000007564"/>
    </source>
</evidence>
<dbReference type="InterPro" id="IPR002109">
    <property type="entry name" value="Glutaredoxin"/>
</dbReference>
<proteinExistence type="predicted"/>
<dbReference type="EMBL" id="HE965806">
    <property type="protein sequence ID" value="CCJ55453.1"/>
    <property type="molecule type" value="Genomic_DNA"/>
</dbReference>
<dbReference type="GeneID" id="93206098"/>
<evidence type="ECO:0000313" key="2">
    <source>
        <dbReference type="EMBL" id="CCJ55453.1"/>
    </source>
</evidence>
<dbReference type="PROSITE" id="PS51354">
    <property type="entry name" value="GLUTAREDOXIN_2"/>
    <property type="match status" value="1"/>
</dbReference>
<dbReference type="Gene3D" id="3.40.30.10">
    <property type="entry name" value="Glutaredoxin"/>
    <property type="match status" value="1"/>
</dbReference>
<dbReference type="AlphaFoldDB" id="A0A0C6P7D1"/>
<gene>
    <name evidence="2" type="ORF">BN112_3539</name>
</gene>
<dbReference type="OrthoDB" id="8991911at2"/>
<feature type="domain" description="Glutaredoxin" evidence="1">
    <location>
        <begin position="7"/>
        <end position="64"/>
    </location>
</feature>
<accession>A0A0C6P7D1</accession>
<dbReference type="HOGENOM" id="CLU_026126_9_0_4"/>
<dbReference type="CDD" id="cd02976">
    <property type="entry name" value="NrdH"/>
    <property type="match status" value="1"/>
</dbReference>
<reference evidence="2 3" key="1">
    <citation type="journal article" date="2012" name="BMC Genomics">
        <title>Comparative genomics of the classical Bordetella subspecies: the evolution and exchange of virulence-associated diversity amongst closely related pathogens.</title>
        <authorList>
            <person name="Park J."/>
            <person name="Zhang Y."/>
            <person name="Buboltz A.M."/>
            <person name="Zhang X."/>
            <person name="Schuster S.C."/>
            <person name="Ahuja U."/>
            <person name="Liu M."/>
            <person name="Miller J.F."/>
            <person name="Sebaihia M."/>
            <person name="Bentley S.D."/>
            <person name="Parkhill J."/>
            <person name="Harvill E.T."/>
        </authorList>
    </citation>
    <scope>NUCLEOTIDE SEQUENCE [LARGE SCALE GENOMIC DNA]</scope>
    <source>
        <strain evidence="2 3">253</strain>
    </source>
</reference>
<evidence type="ECO:0000259" key="1">
    <source>
        <dbReference type="Pfam" id="PF00462"/>
    </source>
</evidence>
<sequence length="82" mass="9194">MNMAHDIVVYATPFCAPCERLKKFLQDKQVPFRSVDLMMDEEAAEKLEDLGIRSSPVLEVDGRYYHGGQLQPDTLAALLGLP</sequence>
<dbReference type="KEGG" id="bbh:BN112_3539"/>
<dbReference type="Pfam" id="PF00462">
    <property type="entry name" value="Glutaredoxin"/>
    <property type="match status" value="1"/>
</dbReference>
<organism evidence="2 3">
    <name type="scientific">Bordetella bronchiseptica 253</name>
    <dbReference type="NCBI Taxonomy" id="568707"/>
    <lineage>
        <taxon>Bacteria</taxon>
        <taxon>Pseudomonadati</taxon>
        <taxon>Pseudomonadota</taxon>
        <taxon>Betaproteobacteria</taxon>
        <taxon>Burkholderiales</taxon>
        <taxon>Alcaligenaceae</taxon>
        <taxon>Bordetella</taxon>
    </lineage>
</organism>
<dbReference type="InterPro" id="IPR036249">
    <property type="entry name" value="Thioredoxin-like_sf"/>
</dbReference>
<protein>
    <submittedName>
        <fullName evidence="2">Putative glutaredoxin</fullName>
    </submittedName>
</protein>
<dbReference type="Proteomes" id="UP000007564">
    <property type="component" value="Chromosome"/>
</dbReference>
<name>A0A0C6P7D1_BORBO</name>
<dbReference type="SUPFAM" id="SSF52833">
    <property type="entry name" value="Thioredoxin-like"/>
    <property type="match status" value="1"/>
</dbReference>
<dbReference type="RefSeq" id="WP_010929487.1">
    <property type="nucleotide sequence ID" value="NC_019382.1"/>
</dbReference>